<dbReference type="EC" id="1.13.12.3" evidence="4"/>
<dbReference type="PANTHER" id="PTHR10742:SF410">
    <property type="entry name" value="LYSINE-SPECIFIC HISTONE DEMETHYLASE 2"/>
    <property type="match status" value="1"/>
</dbReference>
<evidence type="ECO:0000256" key="1">
    <source>
        <dbReference type="ARBA" id="ARBA00001974"/>
    </source>
</evidence>
<evidence type="ECO:0000313" key="10">
    <source>
        <dbReference type="EMBL" id="MFC6645776.1"/>
    </source>
</evidence>
<sequence length="435" mass="47235">MSFDAEVIIIGAGMAGLAAARALAERNVRVLVLEARQRVGGRILSHPTAEGDVVELGAEFVHGRTPELWALIAEAGVQTTEREGRMLREEDGKLVDDDDRADTIFSPIEAFENWQGEDVPFAAWLRTQQLPAEQAEALVSYVEGFNAAISERIGVLSLGAQQKAEDESEGYRAWHVRGGYAQLAEYLLARCRELKVEVRFEAVVQGLRWEAGAVEVATSAGAFRAPRCIVTLPLGVLQQVNGADGITITPEPTAIAQARRLAMGDAFRFTMVFRSAWWLHSQLAKRAALEEMSFFFTEGATPSVWWTAHPEVEAHPTLTGWVGGPRAQALQGRSAASITDDASAQLAKTFGIPEAVVREELLSVHLHDWSADPFARGAYSYVPAGAIDAPQRMTQPEASTLYFAGEHTDVTGHWGTVHAALRSGLRAAQQVLGEA</sequence>
<proteinExistence type="inferred from homology"/>
<comment type="pathway">
    <text evidence="2">Plant hormone metabolism; auxin biosynthesis.</text>
</comment>
<dbReference type="Gene3D" id="3.50.50.60">
    <property type="entry name" value="FAD/NAD(P)-binding domain"/>
    <property type="match status" value="1"/>
</dbReference>
<keyword evidence="11" id="KW-1185">Reference proteome</keyword>
<dbReference type="PANTHER" id="PTHR10742">
    <property type="entry name" value="FLAVIN MONOAMINE OXIDASE"/>
    <property type="match status" value="1"/>
</dbReference>
<feature type="domain" description="Amine oxidase" evidence="9">
    <location>
        <begin position="14"/>
        <end position="432"/>
    </location>
</feature>
<evidence type="ECO:0000256" key="7">
    <source>
        <dbReference type="ARBA" id="ARBA00023070"/>
    </source>
</evidence>
<evidence type="ECO:0000259" key="9">
    <source>
        <dbReference type="Pfam" id="PF01593"/>
    </source>
</evidence>
<evidence type="ECO:0000256" key="5">
    <source>
        <dbReference type="ARBA" id="ARBA00017871"/>
    </source>
</evidence>
<dbReference type="PRINTS" id="PR00757">
    <property type="entry name" value="AMINEOXDASEF"/>
</dbReference>
<evidence type="ECO:0000256" key="3">
    <source>
        <dbReference type="ARBA" id="ARBA00005833"/>
    </source>
</evidence>
<dbReference type="InterPro" id="IPR036188">
    <property type="entry name" value="FAD/NAD-bd_sf"/>
</dbReference>
<organism evidence="10 11">
    <name type="scientific">Granulicella cerasi</name>
    <dbReference type="NCBI Taxonomy" id="741063"/>
    <lineage>
        <taxon>Bacteria</taxon>
        <taxon>Pseudomonadati</taxon>
        <taxon>Acidobacteriota</taxon>
        <taxon>Terriglobia</taxon>
        <taxon>Terriglobales</taxon>
        <taxon>Acidobacteriaceae</taxon>
        <taxon>Granulicella</taxon>
    </lineage>
</organism>
<dbReference type="InterPro" id="IPR050281">
    <property type="entry name" value="Flavin_monoamine_oxidase"/>
</dbReference>
<comment type="similarity">
    <text evidence="3">Belongs to the tryptophan 2-monooxygenase family.</text>
</comment>
<comment type="caution">
    <text evidence="10">The sequence shown here is derived from an EMBL/GenBank/DDBJ whole genome shotgun (WGS) entry which is preliminary data.</text>
</comment>
<dbReference type="SUPFAM" id="SSF54373">
    <property type="entry name" value="FAD-linked reductases, C-terminal domain"/>
    <property type="match status" value="1"/>
</dbReference>
<evidence type="ECO:0000256" key="6">
    <source>
        <dbReference type="ARBA" id="ARBA00023002"/>
    </source>
</evidence>
<evidence type="ECO:0000256" key="2">
    <source>
        <dbReference type="ARBA" id="ARBA00004814"/>
    </source>
</evidence>
<evidence type="ECO:0000256" key="4">
    <source>
        <dbReference type="ARBA" id="ARBA00012535"/>
    </source>
</evidence>
<dbReference type="RefSeq" id="WP_263369492.1">
    <property type="nucleotide sequence ID" value="NZ_JAGSYD010000001.1"/>
</dbReference>
<dbReference type="EMBL" id="JBHSWI010000001">
    <property type="protein sequence ID" value="MFC6645776.1"/>
    <property type="molecule type" value="Genomic_DNA"/>
</dbReference>
<comment type="catalytic activity">
    <reaction evidence="8">
        <text>L-tryptophan + O2 = indole-3-acetamide + CO2 + H2O</text>
        <dbReference type="Rhea" id="RHEA:16165"/>
        <dbReference type="ChEBI" id="CHEBI:15377"/>
        <dbReference type="ChEBI" id="CHEBI:15379"/>
        <dbReference type="ChEBI" id="CHEBI:16031"/>
        <dbReference type="ChEBI" id="CHEBI:16526"/>
        <dbReference type="ChEBI" id="CHEBI:57912"/>
        <dbReference type="EC" id="1.13.12.3"/>
    </reaction>
</comment>
<dbReference type="Pfam" id="PF01593">
    <property type="entry name" value="Amino_oxidase"/>
    <property type="match status" value="1"/>
</dbReference>
<dbReference type="InterPro" id="IPR002937">
    <property type="entry name" value="Amino_oxidase"/>
</dbReference>
<keyword evidence="7" id="KW-0073">Auxin biosynthesis</keyword>
<dbReference type="InterPro" id="IPR001613">
    <property type="entry name" value="Flavin_amine_oxidase"/>
</dbReference>
<comment type="cofactor">
    <cofactor evidence="1">
        <name>FAD</name>
        <dbReference type="ChEBI" id="CHEBI:57692"/>
    </cofactor>
</comment>
<keyword evidence="6" id="KW-0560">Oxidoreductase</keyword>
<dbReference type="Proteomes" id="UP001596391">
    <property type="component" value="Unassembled WGS sequence"/>
</dbReference>
<gene>
    <name evidence="10" type="ORF">ACFQBQ_09325</name>
</gene>
<protein>
    <recommendedName>
        <fullName evidence="5">Tryptophan 2-monooxygenase</fullName>
        <ecNumber evidence="4">1.13.12.3</ecNumber>
    </recommendedName>
</protein>
<evidence type="ECO:0000256" key="8">
    <source>
        <dbReference type="ARBA" id="ARBA00047321"/>
    </source>
</evidence>
<name>A0ABW1ZAM9_9BACT</name>
<accession>A0ABW1ZAM9</accession>
<reference evidence="11" key="1">
    <citation type="journal article" date="2019" name="Int. J. Syst. Evol. Microbiol.">
        <title>The Global Catalogue of Microorganisms (GCM) 10K type strain sequencing project: providing services to taxonomists for standard genome sequencing and annotation.</title>
        <authorList>
            <consortium name="The Broad Institute Genomics Platform"/>
            <consortium name="The Broad Institute Genome Sequencing Center for Infectious Disease"/>
            <person name="Wu L."/>
            <person name="Ma J."/>
        </authorList>
    </citation>
    <scope>NUCLEOTIDE SEQUENCE [LARGE SCALE GENOMIC DNA]</scope>
    <source>
        <strain evidence="11">CGMCC 1.16026</strain>
    </source>
</reference>
<evidence type="ECO:0000313" key="11">
    <source>
        <dbReference type="Proteomes" id="UP001596391"/>
    </source>
</evidence>
<dbReference type="SUPFAM" id="SSF51905">
    <property type="entry name" value="FAD/NAD(P)-binding domain"/>
    <property type="match status" value="1"/>
</dbReference>